<proteinExistence type="predicted"/>
<feature type="transmembrane region" description="Helical" evidence="1">
    <location>
        <begin position="81"/>
        <end position="98"/>
    </location>
</feature>
<keyword evidence="1" id="KW-0472">Membrane</keyword>
<dbReference type="Proteomes" id="UP000264883">
    <property type="component" value="Chromosome"/>
</dbReference>
<evidence type="ECO:0000313" key="2">
    <source>
        <dbReference type="EMBL" id="ASW43166.1"/>
    </source>
</evidence>
<feature type="transmembrane region" description="Helical" evidence="1">
    <location>
        <begin position="110"/>
        <end position="131"/>
    </location>
</feature>
<dbReference type="Pfam" id="PF17099">
    <property type="entry name" value="TrpP"/>
    <property type="match status" value="1"/>
</dbReference>
<name>A0A343JCA8_9CLOT</name>
<keyword evidence="3" id="KW-1185">Reference proteome</keyword>
<keyword evidence="1" id="KW-0812">Transmembrane</keyword>
<keyword evidence="1" id="KW-1133">Transmembrane helix</keyword>
<dbReference type="OrthoDB" id="2243651at2"/>
<dbReference type="InterPro" id="IPR031360">
    <property type="entry name" value="TrpP"/>
</dbReference>
<accession>A0A343JCA8</accession>
<evidence type="ECO:0000313" key="3">
    <source>
        <dbReference type="Proteomes" id="UP000264883"/>
    </source>
</evidence>
<gene>
    <name evidence="2" type="ORF">BEN51_06625</name>
</gene>
<feature type="transmembrane region" description="Helical" evidence="1">
    <location>
        <begin position="7"/>
        <end position="26"/>
    </location>
</feature>
<reference evidence="2 3" key="1">
    <citation type="submission" date="2016-08" db="EMBL/GenBank/DDBJ databases">
        <title>Complete Genome Sequence Of The Indigo Reducing Clostridium isatidis DSM15098.</title>
        <authorList>
            <person name="Little G.T."/>
            <person name="Minton N.P."/>
        </authorList>
    </citation>
    <scope>NUCLEOTIDE SEQUENCE [LARGE SCALE GENOMIC DNA]</scope>
    <source>
        <strain evidence="2 3">DSM 15098</strain>
    </source>
</reference>
<feature type="transmembrane region" description="Helical" evidence="1">
    <location>
        <begin position="137"/>
        <end position="163"/>
    </location>
</feature>
<dbReference type="AlphaFoldDB" id="A0A343JCA8"/>
<sequence length="174" mass="19106">MNTNNNIRKMTINAILLALGALLHQITPALGFPMQPDFAIMLLIIIIYLNKDYKTTLISSIIIGIFTALTTKFPGGQVPNIIDKIITGNIIFFFFLATRDKVKENIKICIALPFGTAISGFTFLTSAFFLVGLPGEFIQLIIAVVLPAAILNLIIGTILYKIIVRSLAINKLKI</sequence>
<organism evidence="2 3">
    <name type="scientific">Clostridium isatidis</name>
    <dbReference type="NCBI Taxonomy" id="182773"/>
    <lineage>
        <taxon>Bacteria</taxon>
        <taxon>Bacillati</taxon>
        <taxon>Bacillota</taxon>
        <taxon>Clostridia</taxon>
        <taxon>Eubacteriales</taxon>
        <taxon>Clostridiaceae</taxon>
        <taxon>Clostridium</taxon>
    </lineage>
</organism>
<dbReference type="EMBL" id="CP016786">
    <property type="protein sequence ID" value="ASW43166.1"/>
    <property type="molecule type" value="Genomic_DNA"/>
</dbReference>
<protein>
    <submittedName>
        <fullName evidence="2">Tryptophan transporter</fullName>
    </submittedName>
</protein>
<dbReference type="KEGG" id="cia:BEN51_06625"/>
<evidence type="ECO:0000256" key="1">
    <source>
        <dbReference type="SAM" id="Phobius"/>
    </source>
</evidence>
<dbReference type="RefSeq" id="WP_119865303.1">
    <property type="nucleotide sequence ID" value="NZ_CP016786.1"/>
</dbReference>